<dbReference type="InterPro" id="IPR037523">
    <property type="entry name" value="VOC_core"/>
</dbReference>
<dbReference type="PANTHER" id="PTHR35908:SF1">
    <property type="entry name" value="CONSERVED PROTEIN"/>
    <property type="match status" value="1"/>
</dbReference>
<proteinExistence type="predicted"/>
<dbReference type="InterPro" id="IPR029068">
    <property type="entry name" value="Glyas_Bleomycin-R_OHBP_Dase"/>
</dbReference>
<dbReference type="Gene3D" id="3.10.180.10">
    <property type="entry name" value="2,3-Dihydroxybiphenyl 1,2-Dioxygenase, domain 1"/>
    <property type="match status" value="1"/>
</dbReference>
<comment type="caution">
    <text evidence="2">The sequence shown here is derived from an EMBL/GenBank/DDBJ whole genome shotgun (WGS) entry which is preliminary data.</text>
</comment>
<dbReference type="SUPFAM" id="SSF54593">
    <property type="entry name" value="Glyoxalase/Bleomycin resistance protein/Dihydroxybiphenyl dioxygenase"/>
    <property type="match status" value="1"/>
</dbReference>
<dbReference type="PANTHER" id="PTHR35908">
    <property type="entry name" value="HYPOTHETICAL FUSION PROTEIN"/>
    <property type="match status" value="1"/>
</dbReference>
<feature type="domain" description="VOC" evidence="1">
    <location>
        <begin position="4"/>
        <end position="115"/>
    </location>
</feature>
<dbReference type="InterPro" id="IPR041581">
    <property type="entry name" value="Glyoxalase_6"/>
</dbReference>
<dbReference type="PROSITE" id="PS51819">
    <property type="entry name" value="VOC"/>
    <property type="match status" value="1"/>
</dbReference>
<name>A0ABV3DPC8_9ACTN</name>
<evidence type="ECO:0000313" key="3">
    <source>
        <dbReference type="Proteomes" id="UP001551482"/>
    </source>
</evidence>
<organism evidence="2 3">
    <name type="scientific">Streptodolium elevatio</name>
    <dbReference type="NCBI Taxonomy" id="3157996"/>
    <lineage>
        <taxon>Bacteria</taxon>
        <taxon>Bacillati</taxon>
        <taxon>Actinomycetota</taxon>
        <taxon>Actinomycetes</taxon>
        <taxon>Kitasatosporales</taxon>
        <taxon>Streptomycetaceae</taxon>
        <taxon>Streptodolium</taxon>
    </lineage>
</organism>
<sequence length="115" mass="12295">MGLRIANVSIDTNDLAASTAFWTAVTGYKVDAQDDAYTYLVDPEGAGPGLCVNVVPEKREGKNRLHLDLVTDDLHAEAARVEALGAKRLSRHGEGTSGWVVFGDNEGNQFCVCAT</sequence>
<protein>
    <submittedName>
        <fullName evidence="2">VOC family protein</fullName>
    </submittedName>
</protein>
<evidence type="ECO:0000313" key="2">
    <source>
        <dbReference type="EMBL" id="MEU8136744.1"/>
    </source>
</evidence>
<evidence type="ECO:0000259" key="1">
    <source>
        <dbReference type="PROSITE" id="PS51819"/>
    </source>
</evidence>
<dbReference type="EMBL" id="JBEZFP010000070">
    <property type="protein sequence ID" value="MEU8136744.1"/>
    <property type="molecule type" value="Genomic_DNA"/>
</dbReference>
<dbReference type="RefSeq" id="WP_358357627.1">
    <property type="nucleotide sequence ID" value="NZ_JBEZFP010000070.1"/>
</dbReference>
<keyword evidence="3" id="KW-1185">Reference proteome</keyword>
<reference evidence="2 3" key="1">
    <citation type="submission" date="2024-06" db="EMBL/GenBank/DDBJ databases">
        <title>The Natural Products Discovery Center: Release of the First 8490 Sequenced Strains for Exploring Actinobacteria Biosynthetic Diversity.</title>
        <authorList>
            <person name="Kalkreuter E."/>
            <person name="Kautsar S.A."/>
            <person name="Yang D."/>
            <person name="Bader C.D."/>
            <person name="Teijaro C.N."/>
            <person name="Fluegel L."/>
            <person name="Davis C.M."/>
            <person name="Simpson J.R."/>
            <person name="Lauterbach L."/>
            <person name="Steele A.D."/>
            <person name="Gui C."/>
            <person name="Meng S."/>
            <person name="Li G."/>
            <person name="Viehrig K."/>
            <person name="Ye F."/>
            <person name="Su P."/>
            <person name="Kiefer A.F."/>
            <person name="Nichols A."/>
            <person name="Cepeda A.J."/>
            <person name="Yan W."/>
            <person name="Fan B."/>
            <person name="Jiang Y."/>
            <person name="Adhikari A."/>
            <person name="Zheng C.-J."/>
            <person name="Schuster L."/>
            <person name="Cowan T.M."/>
            <person name="Smanski M.J."/>
            <person name="Chevrette M.G."/>
            <person name="De Carvalho L.P.S."/>
            <person name="Shen B."/>
        </authorList>
    </citation>
    <scope>NUCLEOTIDE SEQUENCE [LARGE SCALE GENOMIC DNA]</scope>
    <source>
        <strain evidence="2 3">NPDC048946</strain>
    </source>
</reference>
<dbReference type="Proteomes" id="UP001551482">
    <property type="component" value="Unassembled WGS sequence"/>
</dbReference>
<accession>A0ABV3DPC8</accession>
<gene>
    <name evidence="2" type="ORF">AB0C36_24935</name>
</gene>
<dbReference type="Pfam" id="PF18029">
    <property type="entry name" value="Glyoxalase_6"/>
    <property type="match status" value="1"/>
</dbReference>